<evidence type="ECO:0000313" key="3">
    <source>
        <dbReference type="EMBL" id="MFC3476512.1"/>
    </source>
</evidence>
<keyword evidence="1" id="KW-0812">Transmembrane</keyword>
<feature type="transmembrane region" description="Helical" evidence="1">
    <location>
        <begin position="133"/>
        <end position="155"/>
    </location>
</feature>
<dbReference type="EMBL" id="JBHRWN010000002">
    <property type="protein sequence ID" value="MFC3476512.1"/>
    <property type="molecule type" value="Genomic_DNA"/>
</dbReference>
<protein>
    <recommendedName>
        <fullName evidence="2">DUF7979 domain-containing protein</fullName>
    </recommendedName>
</protein>
<evidence type="ECO:0000313" key="4">
    <source>
        <dbReference type="Proteomes" id="UP001595660"/>
    </source>
</evidence>
<gene>
    <name evidence="3" type="ORF">ACFOKC_02110</name>
</gene>
<name>A0ABD5NBK8_9EURY</name>
<evidence type="ECO:0000259" key="2">
    <source>
        <dbReference type="Pfam" id="PF25934"/>
    </source>
</evidence>
<feature type="transmembrane region" description="Helical" evidence="1">
    <location>
        <begin position="194"/>
        <end position="213"/>
    </location>
</feature>
<accession>A0ABD5NBK8</accession>
<keyword evidence="1" id="KW-1133">Transmembrane helix</keyword>
<dbReference type="Pfam" id="PF25934">
    <property type="entry name" value="DUF7979"/>
    <property type="match status" value="1"/>
</dbReference>
<feature type="transmembrane region" description="Helical" evidence="1">
    <location>
        <begin position="167"/>
        <end position="188"/>
    </location>
</feature>
<dbReference type="AlphaFoldDB" id="A0ABD5NBK8"/>
<feature type="transmembrane region" description="Helical" evidence="1">
    <location>
        <begin position="12"/>
        <end position="31"/>
    </location>
</feature>
<organism evidence="3 4">
    <name type="scientific">Halobacterium litoreum</name>
    <dbReference type="NCBI Taxonomy" id="2039234"/>
    <lineage>
        <taxon>Archaea</taxon>
        <taxon>Methanobacteriati</taxon>
        <taxon>Methanobacteriota</taxon>
        <taxon>Stenosarchaea group</taxon>
        <taxon>Halobacteria</taxon>
        <taxon>Halobacteriales</taxon>
        <taxon>Halobacteriaceae</taxon>
        <taxon>Halobacterium</taxon>
    </lineage>
</organism>
<sequence>MAETHSRRWPSAGVIVALGLLVGGVQLSHYAGLTEFTYHVAATTQSVATDAAQSSSGQATVVYQFAELPATAQDAFLRASESANNQTTIRGMAHQVTELGHTGDTPARPGSGLYYVLYQEHYYEFVIRHPMSFGGTGILLGYPLAAIGLLYGIYISLTDTQRARSSLAVVAGVVSFLAVYGVTGWWGLNDLLSLLLVGALCAYLPAIGVWVSYESLRP</sequence>
<feature type="domain" description="DUF7979" evidence="2">
    <location>
        <begin position="48"/>
        <end position="125"/>
    </location>
</feature>
<dbReference type="RefSeq" id="WP_232572341.1">
    <property type="nucleotide sequence ID" value="NZ_CP089466.1"/>
</dbReference>
<dbReference type="Proteomes" id="UP001595660">
    <property type="component" value="Unassembled WGS sequence"/>
</dbReference>
<evidence type="ECO:0000256" key="1">
    <source>
        <dbReference type="SAM" id="Phobius"/>
    </source>
</evidence>
<proteinExistence type="predicted"/>
<comment type="caution">
    <text evidence="3">The sequence shown here is derived from an EMBL/GenBank/DDBJ whole genome shotgun (WGS) entry which is preliminary data.</text>
</comment>
<dbReference type="GeneID" id="69117578"/>
<dbReference type="InterPro" id="IPR058285">
    <property type="entry name" value="DUF7979"/>
</dbReference>
<keyword evidence="1" id="KW-0472">Membrane</keyword>
<keyword evidence="4" id="KW-1185">Reference proteome</keyword>
<reference evidence="3 4" key="1">
    <citation type="journal article" date="2019" name="Int. J. Syst. Evol. Microbiol.">
        <title>The Global Catalogue of Microorganisms (GCM) 10K type strain sequencing project: providing services to taxonomists for standard genome sequencing and annotation.</title>
        <authorList>
            <consortium name="The Broad Institute Genomics Platform"/>
            <consortium name="The Broad Institute Genome Sequencing Center for Infectious Disease"/>
            <person name="Wu L."/>
            <person name="Ma J."/>
        </authorList>
    </citation>
    <scope>NUCLEOTIDE SEQUENCE [LARGE SCALE GENOMIC DNA]</scope>
    <source>
        <strain evidence="3 4">CGMCC 1.12562</strain>
    </source>
</reference>